<dbReference type="STRING" id="1314777.A0A164ZKY3"/>
<dbReference type="Proteomes" id="UP000076722">
    <property type="component" value="Unassembled WGS sequence"/>
</dbReference>
<dbReference type="PANTHER" id="PTHR15642">
    <property type="entry name" value="CYTOCHROME C OXIDASE ASSEMBLY FACTOR 3, MITOCHONDRIAL"/>
    <property type="match status" value="1"/>
</dbReference>
<evidence type="ECO:0000256" key="2">
    <source>
        <dbReference type="ARBA" id="ARBA00004304"/>
    </source>
</evidence>
<feature type="region of interest" description="Disordered" evidence="10">
    <location>
        <begin position="160"/>
        <end position="182"/>
    </location>
</feature>
<dbReference type="EMBL" id="KV419396">
    <property type="protein sequence ID" value="KZS97822.1"/>
    <property type="molecule type" value="Genomic_DNA"/>
</dbReference>
<dbReference type="OrthoDB" id="10018333at2759"/>
<feature type="domain" description="Cytochrome c oxidase assembly factor 3 mitochondrial coiled-coil" evidence="11">
    <location>
        <begin position="25"/>
        <end position="70"/>
    </location>
</feature>
<name>A0A164ZKY3_9AGAM</name>
<keyword evidence="6" id="KW-1133">Transmembrane helix</keyword>
<dbReference type="InterPro" id="IPR018628">
    <property type="entry name" value="Coa3_CC"/>
</dbReference>
<evidence type="ECO:0000256" key="5">
    <source>
        <dbReference type="ARBA" id="ARBA00022692"/>
    </source>
</evidence>
<protein>
    <recommendedName>
        <fullName evidence="9">Cytochrome c oxidase assembly factor 3</fullName>
    </recommendedName>
</protein>
<feature type="region of interest" description="Disordered" evidence="10">
    <location>
        <begin position="75"/>
        <end position="125"/>
    </location>
</feature>
<feature type="compositionally biased region" description="Low complexity" evidence="10">
    <location>
        <begin position="111"/>
        <end position="121"/>
    </location>
</feature>
<organism evidence="12 13">
    <name type="scientific">Sistotremastrum niveocremeum HHB9708</name>
    <dbReference type="NCBI Taxonomy" id="1314777"/>
    <lineage>
        <taxon>Eukaryota</taxon>
        <taxon>Fungi</taxon>
        <taxon>Dikarya</taxon>
        <taxon>Basidiomycota</taxon>
        <taxon>Agaricomycotina</taxon>
        <taxon>Agaricomycetes</taxon>
        <taxon>Sistotremastrales</taxon>
        <taxon>Sistotremastraceae</taxon>
        <taxon>Sertulicium</taxon>
        <taxon>Sertulicium niveocremeum</taxon>
    </lineage>
</organism>
<evidence type="ECO:0000313" key="12">
    <source>
        <dbReference type="EMBL" id="KZS97822.1"/>
    </source>
</evidence>
<dbReference type="GO" id="GO:0033617">
    <property type="term" value="P:mitochondrial respiratory chain complex IV assembly"/>
    <property type="evidence" value="ECO:0007669"/>
    <property type="project" value="UniProtKB-UniRule"/>
</dbReference>
<dbReference type="GO" id="GO:0005743">
    <property type="term" value="C:mitochondrial inner membrane"/>
    <property type="evidence" value="ECO:0007669"/>
    <property type="project" value="UniProtKB-UniRule"/>
</dbReference>
<gene>
    <name evidence="12" type="ORF">SISNIDRAFT_481709</name>
</gene>
<feature type="compositionally biased region" description="Polar residues" evidence="10">
    <location>
        <begin position="76"/>
        <end position="93"/>
    </location>
</feature>
<evidence type="ECO:0000256" key="10">
    <source>
        <dbReference type="SAM" id="MobiDB-lite"/>
    </source>
</evidence>
<evidence type="ECO:0000256" key="9">
    <source>
        <dbReference type="RuleBase" id="RU367056"/>
    </source>
</evidence>
<keyword evidence="5" id="KW-0812">Transmembrane</keyword>
<evidence type="ECO:0000256" key="3">
    <source>
        <dbReference type="ARBA" id="ARBA00007035"/>
    </source>
</evidence>
<reference evidence="12 13" key="1">
    <citation type="journal article" date="2016" name="Mol. Biol. Evol.">
        <title>Comparative Genomics of Early-Diverging Mushroom-Forming Fungi Provides Insights into the Origins of Lignocellulose Decay Capabilities.</title>
        <authorList>
            <person name="Nagy L.G."/>
            <person name="Riley R."/>
            <person name="Tritt A."/>
            <person name="Adam C."/>
            <person name="Daum C."/>
            <person name="Floudas D."/>
            <person name="Sun H."/>
            <person name="Yadav J.S."/>
            <person name="Pangilinan J."/>
            <person name="Larsson K.H."/>
            <person name="Matsuura K."/>
            <person name="Barry K."/>
            <person name="Labutti K."/>
            <person name="Kuo R."/>
            <person name="Ohm R.A."/>
            <person name="Bhattacharya S.S."/>
            <person name="Shirouzu T."/>
            <person name="Yoshinaga Y."/>
            <person name="Martin F.M."/>
            <person name="Grigoriev I.V."/>
            <person name="Hibbett D.S."/>
        </authorList>
    </citation>
    <scope>NUCLEOTIDE SEQUENCE [LARGE SCALE GENOMIC DNA]</scope>
    <source>
        <strain evidence="12 13">HHB9708</strain>
    </source>
</reference>
<dbReference type="Pfam" id="PF09813">
    <property type="entry name" value="Coa3_cc"/>
    <property type="match status" value="1"/>
</dbReference>
<sequence length="182" mass="18965">MSSEYLSSSEVKNSYRPKGYGISPGLKRAREPFRVRNALTGLALGGFAVGVWAYSINAVKQESFDDIDEEVRALDSSRSGAASTSGHTPSVGESSLPSIGTGSTTTGGVGNSALSAASSPPSVDPLQKDVVAPRGFLPRLLPARFRQSLDPISHTWVIGAPSVDNIGSTKGASKIQESISTR</sequence>
<evidence type="ECO:0000256" key="6">
    <source>
        <dbReference type="ARBA" id="ARBA00022989"/>
    </source>
</evidence>
<keyword evidence="8" id="KW-0472">Membrane</keyword>
<feature type="compositionally biased region" description="Polar residues" evidence="10">
    <location>
        <begin position="165"/>
        <end position="182"/>
    </location>
</feature>
<evidence type="ECO:0000256" key="4">
    <source>
        <dbReference type="ARBA" id="ARBA00011351"/>
    </source>
</evidence>
<evidence type="ECO:0000256" key="7">
    <source>
        <dbReference type="ARBA" id="ARBA00023128"/>
    </source>
</evidence>
<accession>A0A164ZKY3</accession>
<keyword evidence="7 9" id="KW-0496">Mitochondrion</keyword>
<evidence type="ECO:0000256" key="1">
    <source>
        <dbReference type="ARBA" id="ARBA00003064"/>
    </source>
</evidence>
<keyword evidence="9" id="KW-0999">Mitochondrion inner membrane</keyword>
<evidence type="ECO:0000313" key="13">
    <source>
        <dbReference type="Proteomes" id="UP000076722"/>
    </source>
</evidence>
<dbReference type="AlphaFoldDB" id="A0A164ZKY3"/>
<keyword evidence="13" id="KW-1185">Reference proteome</keyword>
<comment type="function">
    <text evidence="1 9">Required for assembly of cytochrome c oxidase (complex IV).</text>
</comment>
<dbReference type="PANTHER" id="PTHR15642:SF3">
    <property type="entry name" value="CYTOCHROME C OXIDASE ASSEMBLY FACTOR 3 HOMOLOG, MITOCHONDRIAL"/>
    <property type="match status" value="1"/>
</dbReference>
<comment type="subunit">
    <text evidence="4 9">Component of 250-400 kDa complexes called cytochrome oxidase assembly intermediates or COA complexes.</text>
</comment>
<evidence type="ECO:0000256" key="8">
    <source>
        <dbReference type="ARBA" id="ARBA00023136"/>
    </source>
</evidence>
<evidence type="ECO:0000259" key="11">
    <source>
        <dbReference type="Pfam" id="PF09813"/>
    </source>
</evidence>
<comment type="subcellular location">
    <subcellularLocation>
        <location evidence="2">Mitochondrion membrane</location>
        <topology evidence="2">Single-pass membrane protein</topology>
    </subcellularLocation>
</comment>
<comment type="similarity">
    <text evidence="3 9">Belongs to the COA3 family.</text>
</comment>
<feature type="compositionally biased region" description="Low complexity" evidence="10">
    <location>
        <begin position="94"/>
        <end position="104"/>
    </location>
</feature>
<proteinExistence type="inferred from homology"/>
<dbReference type="InterPro" id="IPR041752">
    <property type="entry name" value="Coa3"/>
</dbReference>